<proteinExistence type="predicted"/>
<reference evidence="1 2" key="1">
    <citation type="submission" date="2017-02" db="EMBL/GenBank/DDBJ databases">
        <authorList>
            <person name="Peterson S.W."/>
        </authorList>
    </citation>
    <scope>NUCLEOTIDE SEQUENCE [LARGE SCALE GENOMIC DNA]</scope>
    <source>
        <strain evidence="1 2">LMG 22410</strain>
    </source>
</reference>
<protein>
    <submittedName>
        <fullName evidence="1">Uncharacterized protein</fullName>
    </submittedName>
</protein>
<evidence type="ECO:0000313" key="1">
    <source>
        <dbReference type="EMBL" id="SJM65765.1"/>
    </source>
</evidence>
<evidence type="ECO:0000313" key="2">
    <source>
        <dbReference type="Proteomes" id="UP000195787"/>
    </source>
</evidence>
<gene>
    <name evidence="1" type="ORF">CZ674_10740</name>
</gene>
<dbReference type="EMBL" id="FUHU01000043">
    <property type="protein sequence ID" value="SJM65765.1"/>
    <property type="molecule type" value="Genomic_DNA"/>
</dbReference>
<dbReference type="GeneID" id="303173683"/>
<sequence length="205" mass="22952">MDAGDFTTTGRRAGGADIEIDTIPAVAFLAEELLTYLEKNPEMVHDDSVIDYGWSPIRLTPFDDVLVAQVPNVVTNPRTDVTADLSTVLWIRAQQWLLAEKTGLELEELSYLDDVQIAEGWRTGAQIHMRRHRGRWLIAASEVTDEATADETLWSPLPSWELLRIALPLAYCLWLPEGTTAVVDENEILEVRDGTPERGLRLDAV</sequence>
<dbReference type="AlphaFoldDB" id="A0A1R4GCI7"/>
<dbReference type="Proteomes" id="UP000195787">
    <property type="component" value="Unassembled WGS sequence"/>
</dbReference>
<dbReference type="RefSeq" id="WP_086992548.1">
    <property type="nucleotide sequence ID" value="NZ_FUHU01000043.1"/>
</dbReference>
<keyword evidence="2" id="KW-1185">Reference proteome</keyword>
<organism evidence="1 2">
    <name type="scientific">Agrococcus casei LMG 22410</name>
    <dbReference type="NCBI Taxonomy" id="1255656"/>
    <lineage>
        <taxon>Bacteria</taxon>
        <taxon>Bacillati</taxon>
        <taxon>Actinomycetota</taxon>
        <taxon>Actinomycetes</taxon>
        <taxon>Micrococcales</taxon>
        <taxon>Microbacteriaceae</taxon>
        <taxon>Agrococcus</taxon>
    </lineage>
</organism>
<accession>A0A1R4GCI7</accession>
<name>A0A1R4GCI7_9MICO</name>